<gene>
    <name evidence="2" type="ORF">DD237_000766</name>
    <name evidence="1" type="ORF">DD238_000630</name>
</gene>
<reference evidence="3 4" key="1">
    <citation type="submission" date="2018-06" db="EMBL/GenBank/DDBJ databases">
        <title>Comparative genomics of downy mildews reveals potential adaptations to biotrophy.</title>
        <authorList>
            <person name="Fletcher K."/>
            <person name="Klosterman S.J."/>
            <person name="Derevnina L."/>
            <person name="Martin F."/>
            <person name="Koike S."/>
            <person name="Reyes Chin-Wo S."/>
            <person name="Mou B."/>
            <person name="Michelmore R."/>
        </authorList>
    </citation>
    <scope>NUCLEOTIDE SEQUENCE [LARGE SCALE GENOMIC DNA]</scope>
    <source>
        <strain evidence="2 4">R13</strain>
        <strain evidence="1 3">R14</strain>
    </source>
</reference>
<evidence type="ECO:0000313" key="4">
    <source>
        <dbReference type="Proteomes" id="UP000286097"/>
    </source>
</evidence>
<protein>
    <submittedName>
        <fullName evidence="1">Uncharacterized protein</fullName>
    </submittedName>
</protein>
<evidence type="ECO:0000313" key="3">
    <source>
        <dbReference type="Proteomes" id="UP000282087"/>
    </source>
</evidence>
<proteinExistence type="predicted"/>
<keyword evidence="3" id="KW-1185">Reference proteome</keyword>
<accession>A0A3M6VTF6</accession>
<comment type="caution">
    <text evidence="1">The sequence shown here is derived from an EMBL/GenBank/DDBJ whole genome shotgun (WGS) entry which is preliminary data.</text>
</comment>
<organism evidence="1 3">
    <name type="scientific">Peronospora effusa</name>
    <dbReference type="NCBI Taxonomy" id="542832"/>
    <lineage>
        <taxon>Eukaryota</taxon>
        <taxon>Sar</taxon>
        <taxon>Stramenopiles</taxon>
        <taxon>Oomycota</taxon>
        <taxon>Peronosporomycetes</taxon>
        <taxon>Peronosporales</taxon>
        <taxon>Peronosporaceae</taxon>
        <taxon>Peronospora</taxon>
    </lineage>
</organism>
<sequence>MDADYSVYCQDSEDDVVDTWIHSSQHQQGISCHSLVLNYDYTSDEHAGLMTYRNEPNRFLQQSLEQDEFDQYAAAPACS</sequence>
<name>A0A3M6VTF6_9STRA</name>
<dbReference type="EMBL" id="QKXF01000099">
    <property type="protein sequence ID" value="RQM17286.1"/>
    <property type="molecule type" value="Genomic_DNA"/>
</dbReference>
<evidence type="ECO:0000313" key="1">
    <source>
        <dbReference type="EMBL" id="RMX67680.1"/>
    </source>
</evidence>
<dbReference type="VEuPathDB" id="FungiDB:DD237_000766"/>
<dbReference type="EMBL" id="QLLG01000160">
    <property type="protein sequence ID" value="RMX67680.1"/>
    <property type="molecule type" value="Genomic_DNA"/>
</dbReference>
<dbReference type="Proteomes" id="UP000282087">
    <property type="component" value="Unassembled WGS sequence"/>
</dbReference>
<dbReference type="Proteomes" id="UP000286097">
    <property type="component" value="Unassembled WGS sequence"/>
</dbReference>
<dbReference type="AlphaFoldDB" id="A0A3M6VTF6"/>
<evidence type="ECO:0000313" key="2">
    <source>
        <dbReference type="EMBL" id="RQM17286.1"/>
    </source>
</evidence>